<organism evidence="7 8">
    <name type="scientific">Sphaerosporella brunnea</name>
    <dbReference type="NCBI Taxonomy" id="1250544"/>
    <lineage>
        <taxon>Eukaryota</taxon>
        <taxon>Fungi</taxon>
        <taxon>Dikarya</taxon>
        <taxon>Ascomycota</taxon>
        <taxon>Pezizomycotina</taxon>
        <taxon>Pezizomycetes</taxon>
        <taxon>Pezizales</taxon>
        <taxon>Pyronemataceae</taxon>
        <taxon>Sphaerosporella</taxon>
    </lineage>
</organism>
<dbReference type="InterPro" id="IPR022755">
    <property type="entry name" value="Znf_C2H2_jaz"/>
</dbReference>
<feature type="domain" description="C2H2-type" evidence="6">
    <location>
        <begin position="158"/>
        <end position="182"/>
    </location>
</feature>
<dbReference type="EMBL" id="VXIS01000286">
    <property type="protein sequence ID" value="KAA8895129.1"/>
    <property type="molecule type" value="Genomic_DNA"/>
</dbReference>
<name>A0A5J5EJB9_9PEZI</name>
<dbReference type="OrthoDB" id="6077919at2759"/>
<proteinExistence type="predicted"/>
<dbReference type="PROSITE" id="PS50157">
    <property type="entry name" value="ZINC_FINGER_C2H2_2"/>
    <property type="match status" value="2"/>
</dbReference>
<reference evidence="7 8" key="1">
    <citation type="submission" date="2019-09" db="EMBL/GenBank/DDBJ databases">
        <title>Draft genome of the ectomycorrhizal ascomycete Sphaerosporella brunnea.</title>
        <authorList>
            <consortium name="DOE Joint Genome Institute"/>
            <person name="Benucci G.M."/>
            <person name="Marozzi G."/>
            <person name="Antonielli L."/>
            <person name="Sanchez S."/>
            <person name="Marco P."/>
            <person name="Wang X."/>
            <person name="Falini L.B."/>
            <person name="Barry K."/>
            <person name="Haridas S."/>
            <person name="Lipzen A."/>
            <person name="Labutti K."/>
            <person name="Grigoriev I.V."/>
            <person name="Murat C."/>
            <person name="Martin F."/>
            <person name="Albertini E."/>
            <person name="Donnini D."/>
            <person name="Bonito G."/>
        </authorList>
    </citation>
    <scope>NUCLEOTIDE SEQUENCE [LARGE SCALE GENOMIC DNA]</scope>
    <source>
        <strain evidence="7 8">Sb_GMNB300</strain>
    </source>
</reference>
<keyword evidence="4" id="KW-0862">Zinc</keyword>
<dbReference type="Pfam" id="PF12171">
    <property type="entry name" value="zf-C2H2_jaz"/>
    <property type="match status" value="1"/>
</dbReference>
<gene>
    <name evidence="7" type="ORF">FN846DRAFT_785435</name>
</gene>
<keyword evidence="1" id="KW-0479">Metal-binding</keyword>
<evidence type="ECO:0000256" key="3">
    <source>
        <dbReference type="ARBA" id="ARBA00022771"/>
    </source>
</evidence>
<dbReference type="InterPro" id="IPR036236">
    <property type="entry name" value="Znf_C2H2_sf"/>
</dbReference>
<evidence type="ECO:0000256" key="2">
    <source>
        <dbReference type="ARBA" id="ARBA00022737"/>
    </source>
</evidence>
<dbReference type="PROSITE" id="PS00028">
    <property type="entry name" value="ZINC_FINGER_C2H2_1"/>
    <property type="match status" value="2"/>
</dbReference>
<dbReference type="PANTHER" id="PTHR24379:SF121">
    <property type="entry name" value="C2H2-TYPE DOMAIN-CONTAINING PROTEIN"/>
    <property type="match status" value="1"/>
</dbReference>
<keyword evidence="2" id="KW-0677">Repeat</keyword>
<comment type="caution">
    <text evidence="7">The sequence shown here is derived from an EMBL/GenBank/DDBJ whole genome shotgun (WGS) entry which is preliminary data.</text>
</comment>
<dbReference type="GO" id="GO:0008270">
    <property type="term" value="F:zinc ion binding"/>
    <property type="evidence" value="ECO:0007669"/>
    <property type="project" value="UniProtKB-KW"/>
</dbReference>
<evidence type="ECO:0000313" key="8">
    <source>
        <dbReference type="Proteomes" id="UP000326924"/>
    </source>
</evidence>
<dbReference type="SMART" id="SM00355">
    <property type="entry name" value="ZnF_C2H2"/>
    <property type="match status" value="6"/>
</dbReference>
<sequence length="237" mass="27095">MPLCRPCNRNFATLDSLQQHLSHSDAHKYPCDTCTRIFTTAHSRDQHMTAVYHGAYSCRECKRNFKNNNELRMHQNSRAHQGSSVACPFCRASFVGATGLSHHLESGSCPNARNVDRDAIHRSLRKRDPRGVIALPRKQLEWHRVNEVDEDAWNGDGYECPLCTTEFEEMEGLRRHLDSKAHKEKIYRCPNSECAKQFVALAALFNHLESESCGFATFERVKKGVGEFLTGKRLLKF</sequence>
<dbReference type="SUPFAM" id="SSF57667">
    <property type="entry name" value="beta-beta-alpha zinc fingers"/>
    <property type="match status" value="2"/>
</dbReference>
<dbReference type="Proteomes" id="UP000326924">
    <property type="component" value="Unassembled WGS sequence"/>
</dbReference>
<evidence type="ECO:0000256" key="4">
    <source>
        <dbReference type="ARBA" id="ARBA00022833"/>
    </source>
</evidence>
<evidence type="ECO:0000256" key="1">
    <source>
        <dbReference type="ARBA" id="ARBA00022723"/>
    </source>
</evidence>
<feature type="domain" description="C2H2-type" evidence="6">
    <location>
        <begin position="56"/>
        <end position="85"/>
    </location>
</feature>
<evidence type="ECO:0000259" key="6">
    <source>
        <dbReference type="PROSITE" id="PS50157"/>
    </source>
</evidence>
<dbReference type="PANTHER" id="PTHR24379">
    <property type="entry name" value="KRAB AND ZINC FINGER DOMAIN-CONTAINING"/>
    <property type="match status" value="1"/>
</dbReference>
<dbReference type="Gene3D" id="3.30.160.60">
    <property type="entry name" value="Classic Zinc Finger"/>
    <property type="match status" value="3"/>
</dbReference>
<protein>
    <submittedName>
        <fullName evidence="7">Putative zinc finger protein</fullName>
    </submittedName>
</protein>
<dbReference type="AlphaFoldDB" id="A0A5J5EJB9"/>
<dbReference type="InParanoid" id="A0A5J5EJB9"/>
<evidence type="ECO:0000313" key="7">
    <source>
        <dbReference type="EMBL" id="KAA8895129.1"/>
    </source>
</evidence>
<evidence type="ECO:0000256" key="5">
    <source>
        <dbReference type="PROSITE-ProRule" id="PRU00042"/>
    </source>
</evidence>
<keyword evidence="8" id="KW-1185">Reference proteome</keyword>
<accession>A0A5J5EJB9</accession>
<dbReference type="InterPro" id="IPR013087">
    <property type="entry name" value="Znf_C2H2_type"/>
</dbReference>
<keyword evidence="3 5" id="KW-0863">Zinc-finger</keyword>